<dbReference type="Pfam" id="PF13560">
    <property type="entry name" value="HTH_31"/>
    <property type="match status" value="1"/>
</dbReference>
<name>A0ABT4B9M4_9ACTN</name>
<dbReference type="InterPro" id="IPR001387">
    <property type="entry name" value="Cro/C1-type_HTH"/>
</dbReference>
<dbReference type="InterPro" id="IPR041413">
    <property type="entry name" value="MLTR_LBD"/>
</dbReference>
<evidence type="ECO:0000313" key="3">
    <source>
        <dbReference type="Proteomes" id="UP001151002"/>
    </source>
</evidence>
<dbReference type="PANTHER" id="PTHR35010:SF2">
    <property type="entry name" value="BLL4672 PROTEIN"/>
    <property type="match status" value="1"/>
</dbReference>
<proteinExistence type="predicted"/>
<dbReference type="Pfam" id="PF17765">
    <property type="entry name" value="MLTR_LBD"/>
    <property type="match status" value="1"/>
</dbReference>
<dbReference type="Gene3D" id="1.10.260.40">
    <property type="entry name" value="lambda repressor-like DNA-binding domains"/>
    <property type="match status" value="1"/>
</dbReference>
<dbReference type="PROSITE" id="PS50943">
    <property type="entry name" value="HTH_CROC1"/>
    <property type="match status" value="1"/>
</dbReference>
<evidence type="ECO:0000259" key="1">
    <source>
        <dbReference type="PROSITE" id="PS50943"/>
    </source>
</evidence>
<keyword evidence="3" id="KW-1185">Reference proteome</keyword>
<protein>
    <submittedName>
        <fullName evidence="2">Helix-turn-helix transcriptional regulator</fullName>
    </submittedName>
</protein>
<dbReference type="SMART" id="SM00530">
    <property type="entry name" value="HTH_XRE"/>
    <property type="match status" value="1"/>
</dbReference>
<dbReference type="Proteomes" id="UP001151002">
    <property type="component" value="Unassembled WGS sequence"/>
</dbReference>
<dbReference type="CDD" id="cd00093">
    <property type="entry name" value="HTH_XRE"/>
    <property type="match status" value="1"/>
</dbReference>
<dbReference type="PANTHER" id="PTHR35010">
    <property type="entry name" value="BLL4672 PROTEIN-RELATED"/>
    <property type="match status" value="1"/>
</dbReference>
<dbReference type="RefSeq" id="WP_267567736.1">
    <property type="nucleotide sequence ID" value="NZ_JAPNTZ010000014.1"/>
</dbReference>
<organism evidence="2 3">
    <name type="scientific">Paractinoplanes pyxinae</name>
    <dbReference type="NCBI Taxonomy" id="2997416"/>
    <lineage>
        <taxon>Bacteria</taxon>
        <taxon>Bacillati</taxon>
        <taxon>Actinomycetota</taxon>
        <taxon>Actinomycetes</taxon>
        <taxon>Micromonosporales</taxon>
        <taxon>Micromonosporaceae</taxon>
        <taxon>Paractinoplanes</taxon>
    </lineage>
</organism>
<dbReference type="InterPro" id="IPR010982">
    <property type="entry name" value="Lambda_DNA-bd_dom_sf"/>
</dbReference>
<reference evidence="2" key="1">
    <citation type="submission" date="2022-11" db="EMBL/GenBank/DDBJ databases">
        <authorList>
            <person name="Somphong A."/>
            <person name="Phongsopitanun W."/>
        </authorList>
    </citation>
    <scope>NUCLEOTIDE SEQUENCE</scope>
    <source>
        <strain evidence="2">Pm04-4</strain>
    </source>
</reference>
<sequence length="290" mass="32032">MDRTLLADYLRTRREALQPEDVGLPRGQRRRTRGLRREEVAVLAGMSIDYYTRLEQPRGPHPSEQILESLARALRLPLEEREHLFRLGGYATGRRTTDSDHINPGMRRIFDGLQGAAAQVVSPLGETLLQTPLSVALIGDESVHSGLARSKHYRWFTDPAERLAYPPEDRAEQGRLIVADLHSSYTRDGKDSRAGALVAALLRESPEFAALWREHPVAGPYCGQVRLIHPEVGALELFCQRLIDPDQSQQLVVYTATPGTESAGKLELLSVLGASATSGRPGTRGTSASR</sequence>
<dbReference type="EMBL" id="JAPNTZ010000014">
    <property type="protein sequence ID" value="MCY1143214.1"/>
    <property type="molecule type" value="Genomic_DNA"/>
</dbReference>
<feature type="domain" description="HTH cro/C1-type" evidence="1">
    <location>
        <begin position="28"/>
        <end position="81"/>
    </location>
</feature>
<dbReference type="Gene3D" id="3.30.450.180">
    <property type="match status" value="1"/>
</dbReference>
<evidence type="ECO:0000313" key="2">
    <source>
        <dbReference type="EMBL" id="MCY1143214.1"/>
    </source>
</evidence>
<comment type="caution">
    <text evidence="2">The sequence shown here is derived from an EMBL/GenBank/DDBJ whole genome shotgun (WGS) entry which is preliminary data.</text>
</comment>
<gene>
    <name evidence="2" type="ORF">OWR29_34905</name>
</gene>
<dbReference type="SUPFAM" id="SSF47413">
    <property type="entry name" value="lambda repressor-like DNA-binding domains"/>
    <property type="match status" value="1"/>
</dbReference>
<accession>A0ABT4B9M4</accession>